<dbReference type="OrthoDB" id="948245at2"/>
<protein>
    <submittedName>
        <fullName evidence="2">Uncharacterized protein</fullName>
    </submittedName>
</protein>
<organism evidence="2 3">
    <name type="scientific">Flavobacterium supellecticarium</name>
    <dbReference type="NCBI Taxonomy" id="2565924"/>
    <lineage>
        <taxon>Bacteria</taxon>
        <taxon>Pseudomonadati</taxon>
        <taxon>Bacteroidota</taxon>
        <taxon>Flavobacteriia</taxon>
        <taxon>Flavobacteriales</taxon>
        <taxon>Flavobacteriaceae</taxon>
        <taxon>Flavobacterium</taxon>
    </lineage>
</organism>
<keyword evidence="1" id="KW-0732">Signal</keyword>
<evidence type="ECO:0000313" key="2">
    <source>
        <dbReference type="EMBL" id="THF51131.1"/>
    </source>
</evidence>
<evidence type="ECO:0000313" key="3">
    <source>
        <dbReference type="Proteomes" id="UP000307507"/>
    </source>
</evidence>
<proteinExistence type="predicted"/>
<feature type="chain" id="PRO_5020621676" evidence="1">
    <location>
        <begin position="21"/>
        <end position="333"/>
    </location>
</feature>
<evidence type="ECO:0000256" key="1">
    <source>
        <dbReference type="SAM" id="SignalP"/>
    </source>
</evidence>
<name>A0A4S3ZYW6_9FLAO</name>
<reference evidence="2 3" key="1">
    <citation type="submission" date="2019-04" db="EMBL/GenBank/DDBJ databases">
        <title>Flavobacterium sp. nov. isolated from construction timber.</title>
        <authorList>
            <person name="Lin S.-Y."/>
            <person name="Chang C.-T."/>
            <person name="Young C.-C."/>
        </authorList>
    </citation>
    <scope>NUCLEOTIDE SEQUENCE [LARGE SCALE GENOMIC DNA]</scope>
    <source>
        <strain evidence="2 3">CC-CTC003</strain>
    </source>
</reference>
<sequence>MKKILLVLTLATALLQISCSEDLISNTTATNSADVYVAGQKDSQACYWKNNQPVILDSNGFTGPTANKVIVSNNDVYVLGIGIGATTTALENVPMFWKNGVLTNLKAALSTDEEQVMTITDMEVIGDDVYFVGYTKKPIITFDDYTLAYWKNGVKTTVRNYGSYVQNLPKIKIQNNTVYITASSDGSETLNGYYANSIFNEIPNSILNGLASNGNEMFVYGTLNNAGYYKNTNTNSETTLPAPINGITKMQFATDLYVTNGSNTIYKNGVAFDNSQPELGGIIDFKIQNSGAYKITQVAVGDGYTSHLVVNGVEAMHINDSEGTFMSVFVVQN</sequence>
<feature type="signal peptide" evidence="1">
    <location>
        <begin position="1"/>
        <end position="20"/>
    </location>
</feature>
<dbReference type="RefSeq" id="WP_136402118.1">
    <property type="nucleotide sequence ID" value="NZ_SSNZ01000002.1"/>
</dbReference>
<keyword evidence="3" id="KW-1185">Reference proteome</keyword>
<dbReference type="EMBL" id="SSNZ01000002">
    <property type="protein sequence ID" value="THF51131.1"/>
    <property type="molecule type" value="Genomic_DNA"/>
</dbReference>
<gene>
    <name evidence="2" type="ORF">E6C50_04960</name>
</gene>
<dbReference type="Proteomes" id="UP000307507">
    <property type="component" value="Unassembled WGS sequence"/>
</dbReference>
<accession>A0A4S3ZYW6</accession>
<comment type="caution">
    <text evidence="2">The sequence shown here is derived from an EMBL/GenBank/DDBJ whole genome shotgun (WGS) entry which is preliminary data.</text>
</comment>
<dbReference type="AlphaFoldDB" id="A0A4S3ZYW6"/>